<feature type="domain" description="Rhodanese" evidence="1">
    <location>
        <begin position="24"/>
        <end position="118"/>
    </location>
</feature>
<dbReference type="RefSeq" id="WP_107673781.1">
    <property type="nucleotide sequence ID" value="NZ_PZKE01000011.1"/>
</dbReference>
<dbReference type="Gene3D" id="3.40.250.10">
    <property type="entry name" value="Rhodanese-like domain"/>
    <property type="match status" value="1"/>
</dbReference>
<dbReference type="InterPro" id="IPR036873">
    <property type="entry name" value="Rhodanese-like_dom_sf"/>
</dbReference>
<proteinExistence type="predicted"/>
<dbReference type="PANTHER" id="PTHR44086:SF10">
    <property type="entry name" value="THIOSULFATE SULFURTRANSFERASE_RHODANESE-LIKE DOMAIN-CONTAINING PROTEIN 3"/>
    <property type="match status" value="1"/>
</dbReference>
<name>A0A2T4J792_FUSBL</name>
<dbReference type="PANTHER" id="PTHR44086">
    <property type="entry name" value="THIOSULFATE SULFURTRANSFERASE RDL2, MITOCHONDRIAL-RELATED"/>
    <property type="match status" value="1"/>
</dbReference>
<dbReference type="Pfam" id="PF00581">
    <property type="entry name" value="Rhodanese"/>
    <property type="match status" value="1"/>
</dbReference>
<dbReference type="SUPFAM" id="SSF52821">
    <property type="entry name" value="Rhodanese/Cell cycle control phosphatase"/>
    <property type="match status" value="1"/>
</dbReference>
<dbReference type="GO" id="GO:0004792">
    <property type="term" value="F:thiosulfate-cyanide sulfurtransferase activity"/>
    <property type="evidence" value="ECO:0007669"/>
    <property type="project" value="TreeGrafter"/>
</dbReference>
<keyword evidence="3" id="KW-1185">Reference proteome</keyword>
<dbReference type="SMART" id="SM00450">
    <property type="entry name" value="RHOD"/>
    <property type="match status" value="1"/>
</dbReference>
<keyword evidence="2" id="KW-0808">Transferase</keyword>
<evidence type="ECO:0000313" key="3">
    <source>
        <dbReference type="Proteomes" id="UP000241362"/>
    </source>
</evidence>
<organism evidence="2 3">
    <name type="scientific">Fuscovulum blasticum DSM 2131</name>
    <dbReference type="NCBI Taxonomy" id="1188250"/>
    <lineage>
        <taxon>Bacteria</taxon>
        <taxon>Pseudomonadati</taxon>
        <taxon>Pseudomonadota</taxon>
        <taxon>Alphaproteobacteria</taxon>
        <taxon>Rhodobacterales</taxon>
        <taxon>Paracoccaceae</taxon>
        <taxon>Pseudogemmobacter</taxon>
    </lineage>
</organism>
<accession>A0A2T4J792</accession>
<dbReference type="PROSITE" id="PS50206">
    <property type="entry name" value="RHODANESE_3"/>
    <property type="match status" value="1"/>
</dbReference>
<gene>
    <name evidence="2" type="ORF">C5F44_12000</name>
</gene>
<dbReference type="InterPro" id="IPR001763">
    <property type="entry name" value="Rhodanese-like_dom"/>
</dbReference>
<dbReference type="Proteomes" id="UP000241362">
    <property type="component" value="Unassembled WGS sequence"/>
</dbReference>
<sequence length="119" mass="12200">MFSFLRPNAGPACPPVAEIAAAVARGEMVLVDVRETAELRGSGKAKGALHVPLGLLALKADPQAPDAVMAPGKPVVLYCASGGRSGMAAQTLRRMGYDPVWNLGGFGDWVAGGGQVDRA</sequence>
<evidence type="ECO:0000259" key="1">
    <source>
        <dbReference type="PROSITE" id="PS50206"/>
    </source>
</evidence>
<reference evidence="2 3" key="1">
    <citation type="submission" date="2018-03" db="EMBL/GenBank/DDBJ databases">
        <title>Rhodobacter blasticus.</title>
        <authorList>
            <person name="Meyer T.E."/>
            <person name="Miller S."/>
            <person name="Lodha T."/>
            <person name="Gandham S."/>
            <person name="Chintalapati S."/>
            <person name="Chintalapati V.R."/>
        </authorList>
    </citation>
    <scope>NUCLEOTIDE SEQUENCE [LARGE SCALE GENOMIC DNA]</scope>
    <source>
        <strain evidence="2 3">DSM 2131</strain>
    </source>
</reference>
<comment type="caution">
    <text evidence="2">The sequence shown here is derived from an EMBL/GenBank/DDBJ whole genome shotgun (WGS) entry which is preliminary data.</text>
</comment>
<protein>
    <submittedName>
        <fullName evidence="2">Sulfurtransferase</fullName>
    </submittedName>
</protein>
<dbReference type="AlphaFoldDB" id="A0A2T4J792"/>
<dbReference type="EMBL" id="PZKE01000011">
    <property type="protein sequence ID" value="PTE13772.1"/>
    <property type="molecule type" value="Genomic_DNA"/>
</dbReference>
<evidence type="ECO:0000313" key="2">
    <source>
        <dbReference type="EMBL" id="PTE13772.1"/>
    </source>
</evidence>